<name>A0ABN3N567_9ACTN</name>
<keyword evidence="2" id="KW-1185">Reference proteome</keyword>
<evidence type="ECO:0000313" key="1">
    <source>
        <dbReference type="EMBL" id="GAA2514653.1"/>
    </source>
</evidence>
<comment type="caution">
    <text evidence="1">The sequence shown here is derived from an EMBL/GenBank/DDBJ whole genome shotgun (WGS) entry which is preliminary data.</text>
</comment>
<dbReference type="EMBL" id="BAAARY010000002">
    <property type="protein sequence ID" value="GAA2514653.1"/>
    <property type="molecule type" value="Genomic_DNA"/>
</dbReference>
<sequence length="184" mass="19531">MKYGDQICLENGYNDFKGGFLDTNGHSTSGKYSVTTATTATRGQGTGTWQVESASGKATGTPVTSGDLVHLRNLYSGDGGYLDTNGHADNDQKQTGGLYDVNTNASKTRAPGTGSWRVFAQTSNPADRSIRIGDCVLLFNAYDGNGGFLETNGHASASGAVYEVCTNAYFNRSSDVAYWKIHKA</sequence>
<dbReference type="Proteomes" id="UP001499978">
    <property type="component" value="Unassembled WGS sequence"/>
</dbReference>
<protein>
    <submittedName>
        <fullName evidence="1">Uncharacterized protein</fullName>
    </submittedName>
</protein>
<gene>
    <name evidence="1" type="ORF">GCM10010201_08600</name>
</gene>
<accession>A0ABN3N567</accession>
<evidence type="ECO:0000313" key="2">
    <source>
        <dbReference type="Proteomes" id="UP001499978"/>
    </source>
</evidence>
<proteinExistence type="predicted"/>
<reference evidence="1 2" key="1">
    <citation type="journal article" date="2019" name="Int. J. Syst. Evol. Microbiol.">
        <title>The Global Catalogue of Microorganisms (GCM) 10K type strain sequencing project: providing services to taxonomists for standard genome sequencing and annotation.</title>
        <authorList>
            <consortium name="The Broad Institute Genomics Platform"/>
            <consortium name="The Broad Institute Genome Sequencing Center for Infectious Disease"/>
            <person name="Wu L."/>
            <person name="Ma J."/>
        </authorList>
    </citation>
    <scope>NUCLEOTIDE SEQUENCE [LARGE SCALE GENOMIC DNA]</scope>
    <source>
        <strain evidence="1 2">JCM 3367</strain>
    </source>
</reference>
<organism evidence="1 2">
    <name type="scientific">Pilimelia columellifera subsp. columellifera</name>
    <dbReference type="NCBI Taxonomy" id="706583"/>
    <lineage>
        <taxon>Bacteria</taxon>
        <taxon>Bacillati</taxon>
        <taxon>Actinomycetota</taxon>
        <taxon>Actinomycetes</taxon>
        <taxon>Micromonosporales</taxon>
        <taxon>Micromonosporaceae</taxon>
        <taxon>Pilimelia</taxon>
    </lineage>
</organism>
<dbReference type="RefSeq" id="WP_344168526.1">
    <property type="nucleotide sequence ID" value="NZ_BAAARY010000002.1"/>
</dbReference>
<dbReference type="Gene3D" id="2.80.10.50">
    <property type="match status" value="1"/>
</dbReference>